<evidence type="ECO:0000256" key="3">
    <source>
        <dbReference type="ARBA" id="ARBA00022723"/>
    </source>
</evidence>
<dbReference type="PANTHER" id="PTHR42769:SF3">
    <property type="entry name" value="SUPEROXIDE DISMUTASE [FE] 2, CHLOROPLASTIC"/>
    <property type="match status" value="1"/>
</dbReference>
<evidence type="ECO:0000313" key="8">
    <source>
        <dbReference type="EMBL" id="AYV79923.1"/>
    </source>
</evidence>
<dbReference type="PRINTS" id="PR01703">
    <property type="entry name" value="MNSODISMTASE"/>
</dbReference>
<keyword evidence="4" id="KW-0560">Oxidoreductase</keyword>
<comment type="similarity">
    <text evidence="1">Belongs to the iron/manganese superoxide dismutase family.</text>
</comment>
<feature type="binding site" evidence="5">
    <location>
        <position position="178"/>
    </location>
    <ligand>
        <name>Mn(2+)</name>
        <dbReference type="ChEBI" id="CHEBI:29035"/>
    </ligand>
</feature>
<dbReference type="InterPro" id="IPR019832">
    <property type="entry name" value="Mn/Fe_SOD_C"/>
</dbReference>
<dbReference type="PANTHER" id="PTHR42769">
    <property type="entry name" value="SUPEROXIDE DISMUTASE"/>
    <property type="match status" value="1"/>
</dbReference>
<dbReference type="EMBL" id="MK072200">
    <property type="protein sequence ID" value="AYV79923.1"/>
    <property type="molecule type" value="Genomic_DNA"/>
</dbReference>
<dbReference type="PIRSF" id="PIRSF000349">
    <property type="entry name" value="SODismutase"/>
    <property type="match status" value="1"/>
</dbReference>
<dbReference type="SUPFAM" id="SSF54719">
    <property type="entry name" value="Fe,Mn superoxide dismutase (SOD), C-terminal domain"/>
    <property type="match status" value="1"/>
</dbReference>
<organism evidence="8">
    <name type="scientific">Gaeavirus sp</name>
    <dbReference type="NCBI Taxonomy" id="2487767"/>
    <lineage>
        <taxon>Viruses</taxon>
        <taxon>Varidnaviria</taxon>
        <taxon>Bamfordvirae</taxon>
        <taxon>Nucleocytoviricota</taxon>
        <taxon>Megaviricetes</taxon>
        <taxon>Imitervirales</taxon>
        <taxon>Mimiviridae</taxon>
        <taxon>Klosneuvirinae</taxon>
    </lineage>
</organism>
<dbReference type="GO" id="GO:0046872">
    <property type="term" value="F:metal ion binding"/>
    <property type="evidence" value="ECO:0007669"/>
    <property type="project" value="UniProtKB-KW"/>
</dbReference>
<dbReference type="Gene3D" id="1.10.287.990">
    <property type="entry name" value="Fe,Mn superoxide dismutase (SOD) domain"/>
    <property type="match status" value="1"/>
</dbReference>
<dbReference type="PROSITE" id="PS00088">
    <property type="entry name" value="SOD_MN"/>
    <property type="match status" value="1"/>
</dbReference>
<sequence length="212" mass="25336">MDKKLSLQPVKIDFNLLSPYIGEKQTDIHYNGHYMKYINNFNKYLTTDKHVIQTYNELAKTYDTTQFRNKLLLTITETNDNTSDLYHNVAQIFNHELYWNSLTDINKSLYALCTYKNKLFKSDKDLTNFYNDYIDKGTKLFGSGWLWIITSNNNNKLELITTSDAIIPLTHNFIAVIDLWEHAYYIDYLSERKKYLEKTFKIIDWEKIYNKL</sequence>
<evidence type="ECO:0000259" key="6">
    <source>
        <dbReference type="Pfam" id="PF00081"/>
    </source>
</evidence>
<evidence type="ECO:0000256" key="5">
    <source>
        <dbReference type="PIRSR" id="PIRSR000349-1"/>
    </source>
</evidence>
<name>A0A3G5A250_9VIRU</name>
<dbReference type="SUPFAM" id="SSF46609">
    <property type="entry name" value="Fe,Mn superoxide dismutase (SOD), N-terminal domain"/>
    <property type="match status" value="1"/>
</dbReference>
<evidence type="ECO:0000259" key="7">
    <source>
        <dbReference type="Pfam" id="PF02777"/>
    </source>
</evidence>
<dbReference type="InterPro" id="IPR019833">
    <property type="entry name" value="Mn/Fe_SOD_BS"/>
</dbReference>
<evidence type="ECO:0000256" key="1">
    <source>
        <dbReference type="ARBA" id="ARBA00008714"/>
    </source>
</evidence>
<accession>A0A3G5A250</accession>
<dbReference type="InterPro" id="IPR019831">
    <property type="entry name" value="Mn/Fe_SOD_N"/>
</dbReference>
<dbReference type="InterPro" id="IPR001189">
    <property type="entry name" value="Mn/Fe_SOD"/>
</dbReference>
<keyword evidence="3 5" id="KW-0479">Metal-binding</keyword>
<evidence type="ECO:0000256" key="4">
    <source>
        <dbReference type="ARBA" id="ARBA00023002"/>
    </source>
</evidence>
<dbReference type="InterPro" id="IPR036314">
    <property type="entry name" value="SOD_C_sf"/>
</dbReference>
<feature type="domain" description="Manganese/iron superoxide dismutase C-terminal" evidence="7">
    <location>
        <begin position="124"/>
        <end position="209"/>
    </location>
</feature>
<proteinExistence type="inferred from homology"/>
<dbReference type="Gene3D" id="3.55.40.20">
    <property type="entry name" value="Iron/manganese superoxide dismutase, C-terminal domain"/>
    <property type="match status" value="1"/>
</dbReference>
<dbReference type="EC" id="1.15.1.1" evidence="2"/>
<feature type="domain" description="Manganese/iron superoxide dismutase N-terminal" evidence="6">
    <location>
        <begin position="7"/>
        <end position="102"/>
    </location>
</feature>
<dbReference type="GO" id="GO:0004784">
    <property type="term" value="F:superoxide dismutase activity"/>
    <property type="evidence" value="ECO:0007669"/>
    <property type="project" value="UniProtKB-EC"/>
</dbReference>
<dbReference type="Pfam" id="PF02777">
    <property type="entry name" value="Sod_Fe_C"/>
    <property type="match status" value="1"/>
</dbReference>
<feature type="binding site" evidence="5">
    <location>
        <position position="182"/>
    </location>
    <ligand>
        <name>Mn(2+)</name>
        <dbReference type="ChEBI" id="CHEBI:29035"/>
    </ligand>
</feature>
<reference evidence="8" key="1">
    <citation type="submission" date="2018-10" db="EMBL/GenBank/DDBJ databases">
        <title>Hidden diversity of soil giant viruses.</title>
        <authorList>
            <person name="Schulz F."/>
            <person name="Alteio L."/>
            <person name="Goudeau D."/>
            <person name="Ryan E.M."/>
            <person name="Malmstrom R.R."/>
            <person name="Blanchard J."/>
            <person name="Woyke T."/>
        </authorList>
    </citation>
    <scope>NUCLEOTIDE SEQUENCE</scope>
    <source>
        <strain evidence="8">GAV1</strain>
    </source>
</reference>
<gene>
    <name evidence="8" type="ORF">Gaeavirus2_5</name>
</gene>
<evidence type="ECO:0000256" key="2">
    <source>
        <dbReference type="ARBA" id="ARBA00012682"/>
    </source>
</evidence>
<feature type="binding site" evidence="5">
    <location>
        <position position="95"/>
    </location>
    <ligand>
        <name>Mn(2+)</name>
        <dbReference type="ChEBI" id="CHEBI:29035"/>
    </ligand>
</feature>
<dbReference type="InterPro" id="IPR036324">
    <property type="entry name" value="Mn/Fe_SOD_N_sf"/>
</dbReference>
<dbReference type="Pfam" id="PF00081">
    <property type="entry name" value="Sod_Fe_N"/>
    <property type="match status" value="1"/>
</dbReference>
<feature type="binding site" evidence="5">
    <location>
        <position position="29"/>
    </location>
    <ligand>
        <name>Mn(2+)</name>
        <dbReference type="ChEBI" id="CHEBI:29035"/>
    </ligand>
</feature>
<protein>
    <recommendedName>
        <fullName evidence="2">superoxide dismutase</fullName>
        <ecNumber evidence="2">1.15.1.1</ecNumber>
    </recommendedName>
</protein>